<dbReference type="PIRSF" id="PIRSF000171">
    <property type="entry name" value="SDHA_APRA_LASPO"/>
    <property type="match status" value="1"/>
</dbReference>
<evidence type="ECO:0000256" key="6">
    <source>
        <dbReference type="ARBA" id="ARBA00022642"/>
    </source>
</evidence>
<comment type="function">
    <text evidence="12">Catalyzes the oxidation of L-aspartate to iminoaspartate.</text>
</comment>
<dbReference type="InterPro" id="IPR003953">
    <property type="entry name" value="FAD-dep_OxRdtase_2_FAD-bd"/>
</dbReference>
<dbReference type="PRINTS" id="PR00411">
    <property type="entry name" value="PNDRDTASEI"/>
</dbReference>
<keyword evidence="5 12" id="KW-0285">Flavoprotein</keyword>
<dbReference type="InterPro" id="IPR005288">
    <property type="entry name" value="NadB"/>
</dbReference>
<dbReference type="SUPFAM" id="SSF56425">
    <property type="entry name" value="Succinate dehydrogenase/fumarate reductase flavoprotein, catalytic domain"/>
    <property type="match status" value="1"/>
</dbReference>
<dbReference type="EMBL" id="MFGW01000180">
    <property type="protein sequence ID" value="OGF62412.1"/>
    <property type="molecule type" value="Genomic_DNA"/>
</dbReference>
<evidence type="ECO:0000256" key="4">
    <source>
        <dbReference type="ARBA" id="ARBA00012173"/>
    </source>
</evidence>
<evidence type="ECO:0000256" key="7">
    <source>
        <dbReference type="ARBA" id="ARBA00022827"/>
    </source>
</evidence>
<evidence type="ECO:0000256" key="9">
    <source>
        <dbReference type="ARBA" id="ARBA00048305"/>
    </source>
</evidence>
<sequence length="528" mass="58767">MKKVYKDVVIIGAGVAGLRAAIALEDTGEIVILAKDELIESSSEYAQGGIAVALSDEDTVGIHFQDTINAGDGLCDEEAVKILVEEGPPRITELIEWGTTFDKEGTRLAFTREAAHSRNRILHAHGDSTGKEIVRALLARTKHIKNLQFLPKHHTLRLILSDDNRASGVLCIDEENHEIKLIHTRAILLATGGNGRVYSVTTNPALATGDGIAYAFEVGAEMMDMEFVQFHPTMLYLRNAPPFLLSEALRGEGAHLVNMKGERFMHKYHHMGELAPRDIVSRAITDEIIATRSHFVFLDMRHLDSDFLRVRFPKIYHSCLAYDFDITKHLVPVHPSAHYFMGGVKTDLHSRTSVRGLYAAGEVACNGVHGANRLASNSLLDGIVYGARAGNAIIQDLDSLPLHNSLDLPPVSDTGIDPPTWIYFQNEIKRIAWHNIGIKRCEHSLLQAITSLNVIEKSFPQEVIPSRLLSESRNLKTVAKLIALFALLRTESRGAHFRTDYLNRDDTHWIHHQSYSKNSIEEILVSIL</sequence>
<keyword evidence="8 12" id="KW-0560">Oxidoreductase</keyword>
<dbReference type="Proteomes" id="UP000178943">
    <property type="component" value="Unassembled WGS sequence"/>
</dbReference>
<evidence type="ECO:0000256" key="8">
    <source>
        <dbReference type="ARBA" id="ARBA00023002"/>
    </source>
</evidence>
<comment type="cofactor">
    <cofactor evidence="1 12">
        <name>FAD</name>
        <dbReference type="ChEBI" id="CHEBI:57692"/>
    </cofactor>
</comment>
<gene>
    <name evidence="15" type="ORF">A2Y62_17360</name>
</gene>
<dbReference type="InterPro" id="IPR036188">
    <property type="entry name" value="FAD/NAD-bd_sf"/>
</dbReference>
<dbReference type="UniPathway" id="UPA00253">
    <property type="reaction ID" value="UER00326"/>
</dbReference>
<feature type="domain" description="FAD-dependent oxidoreductase 2 FAD-binding" evidence="13">
    <location>
        <begin position="7"/>
        <end position="379"/>
    </location>
</feature>
<evidence type="ECO:0000256" key="11">
    <source>
        <dbReference type="PIRSR" id="PIRSR000171-1"/>
    </source>
</evidence>
<dbReference type="NCBIfam" id="TIGR00551">
    <property type="entry name" value="nadB"/>
    <property type="match status" value="1"/>
</dbReference>
<comment type="pathway">
    <text evidence="2 12">Cofactor biosynthesis; NAD(+) biosynthesis; iminoaspartate from L-aspartate (oxidase route): step 1/1.</text>
</comment>
<comment type="subcellular location">
    <subcellularLocation>
        <location evidence="12">Cytoplasm</location>
    </subcellularLocation>
</comment>
<feature type="domain" description="Fumarate reductase/succinate dehydrogenase flavoprotein-like C-terminal" evidence="14">
    <location>
        <begin position="426"/>
        <end position="517"/>
    </location>
</feature>
<feature type="active site" description="Proton acceptor" evidence="11">
    <location>
        <position position="277"/>
    </location>
</feature>
<proteinExistence type="inferred from homology"/>
<evidence type="ECO:0000256" key="1">
    <source>
        <dbReference type="ARBA" id="ARBA00001974"/>
    </source>
</evidence>
<dbReference type="Gene3D" id="1.20.58.100">
    <property type="entry name" value="Fumarate reductase/succinate dehydrogenase flavoprotein-like, C-terminal domain"/>
    <property type="match status" value="1"/>
</dbReference>
<dbReference type="FunFam" id="3.90.700.10:FF:000002">
    <property type="entry name" value="L-aspartate oxidase"/>
    <property type="match status" value="1"/>
</dbReference>
<dbReference type="PANTHER" id="PTHR42716">
    <property type="entry name" value="L-ASPARTATE OXIDASE"/>
    <property type="match status" value="1"/>
</dbReference>
<dbReference type="PANTHER" id="PTHR42716:SF2">
    <property type="entry name" value="L-ASPARTATE OXIDASE, CHLOROPLASTIC"/>
    <property type="match status" value="1"/>
</dbReference>
<accession>A0A1F5VG43</accession>
<evidence type="ECO:0000256" key="2">
    <source>
        <dbReference type="ARBA" id="ARBA00004950"/>
    </source>
</evidence>
<comment type="similarity">
    <text evidence="3 12">Belongs to the FAD-dependent oxidoreductase 2 family. NadB subfamily.</text>
</comment>
<keyword evidence="7 12" id="KW-0274">FAD</keyword>
<dbReference type="InterPro" id="IPR015939">
    <property type="entry name" value="Fum_Rdtase/Succ_DH_flav-like_C"/>
</dbReference>
<name>A0A1F5VG43_9BACT</name>
<dbReference type="SUPFAM" id="SSF46977">
    <property type="entry name" value="Succinate dehydrogenase/fumarate reductase flavoprotein C-terminal domain"/>
    <property type="match status" value="1"/>
</dbReference>
<dbReference type="InterPro" id="IPR027477">
    <property type="entry name" value="Succ_DH/fumarate_Rdtase_cat_sf"/>
</dbReference>
<dbReference type="Gene3D" id="3.50.50.60">
    <property type="entry name" value="FAD/NAD(P)-binding domain"/>
    <property type="match status" value="1"/>
</dbReference>
<evidence type="ECO:0000313" key="15">
    <source>
        <dbReference type="EMBL" id="OGF62412.1"/>
    </source>
</evidence>
<comment type="caution">
    <text evidence="15">The sequence shown here is derived from an EMBL/GenBank/DDBJ whole genome shotgun (WGS) entry which is preliminary data.</text>
</comment>
<keyword evidence="6 12" id="KW-0662">Pyridine nucleotide biosynthesis</keyword>
<organism evidence="15 16">
    <name type="scientific">Candidatus Fischerbacteria bacterium RBG_13_37_8</name>
    <dbReference type="NCBI Taxonomy" id="1817863"/>
    <lineage>
        <taxon>Bacteria</taxon>
        <taxon>Candidatus Fischeribacteriota</taxon>
    </lineage>
</organism>
<dbReference type="SUPFAM" id="SSF51905">
    <property type="entry name" value="FAD/NAD(P)-binding domain"/>
    <property type="match status" value="1"/>
</dbReference>
<evidence type="ECO:0000256" key="12">
    <source>
        <dbReference type="RuleBase" id="RU362049"/>
    </source>
</evidence>
<dbReference type="Pfam" id="PF00890">
    <property type="entry name" value="FAD_binding_2"/>
    <property type="match status" value="1"/>
</dbReference>
<protein>
    <recommendedName>
        <fullName evidence="4 10">L-aspartate oxidase</fullName>
        <ecNumber evidence="4 10">1.4.3.16</ecNumber>
    </recommendedName>
</protein>
<evidence type="ECO:0000256" key="5">
    <source>
        <dbReference type="ARBA" id="ARBA00022630"/>
    </source>
</evidence>
<dbReference type="PRINTS" id="PR00368">
    <property type="entry name" value="FADPNR"/>
</dbReference>
<evidence type="ECO:0000313" key="16">
    <source>
        <dbReference type="Proteomes" id="UP000178943"/>
    </source>
</evidence>
<dbReference type="GO" id="GO:0034628">
    <property type="term" value="P:'de novo' NAD+ biosynthetic process from L-aspartate"/>
    <property type="evidence" value="ECO:0007669"/>
    <property type="project" value="TreeGrafter"/>
</dbReference>
<dbReference type="EC" id="1.4.3.16" evidence="4 10"/>
<comment type="catalytic activity">
    <reaction evidence="9">
        <text>L-aspartate + O2 = iminosuccinate + H2O2</text>
        <dbReference type="Rhea" id="RHEA:25876"/>
        <dbReference type="ChEBI" id="CHEBI:15379"/>
        <dbReference type="ChEBI" id="CHEBI:16240"/>
        <dbReference type="ChEBI" id="CHEBI:29991"/>
        <dbReference type="ChEBI" id="CHEBI:77875"/>
        <dbReference type="EC" id="1.4.3.16"/>
    </reaction>
    <physiologicalReaction direction="left-to-right" evidence="9">
        <dbReference type="Rhea" id="RHEA:25877"/>
    </physiologicalReaction>
</comment>
<dbReference type="InterPro" id="IPR037099">
    <property type="entry name" value="Fum_R/Succ_DH_flav-like_C_sf"/>
</dbReference>
<dbReference type="Pfam" id="PF02910">
    <property type="entry name" value="Succ_DH_flav_C"/>
    <property type="match status" value="1"/>
</dbReference>
<evidence type="ECO:0000259" key="14">
    <source>
        <dbReference type="Pfam" id="PF02910"/>
    </source>
</evidence>
<evidence type="ECO:0000256" key="3">
    <source>
        <dbReference type="ARBA" id="ARBA00008562"/>
    </source>
</evidence>
<dbReference type="GO" id="GO:0005737">
    <property type="term" value="C:cytoplasm"/>
    <property type="evidence" value="ECO:0007669"/>
    <property type="project" value="UniProtKB-SubCell"/>
</dbReference>
<dbReference type="GO" id="GO:0008734">
    <property type="term" value="F:L-aspartate oxidase activity"/>
    <property type="evidence" value="ECO:0007669"/>
    <property type="project" value="UniProtKB-UniRule"/>
</dbReference>
<reference evidence="15 16" key="1">
    <citation type="journal article" date="2016" name="Nat. Commun.">
        <title>Thousands of microbial genomes shed light on interconnected biogeochemical processes in an aquifer system.</title>
        <authorList>
            <person name="Anantharaman K."/>
            <person name="Brown C.T."/>
            <person name="Hug L.A."/>
            <person name="Sharon I."/>
            <person name="Castelle C.J."/>
            <person name="Probst A.J."/>
            <person name="Thomas B.C."/>
            <person name="Singh A."/>
            <person name="Wilkins M.J."/>
            <person name="Karaoz U."/>
            <person name="Brodie E.L."/>
            <person name="Williams K.H."/>
            <person name="Hubbard S.S."/>
            <person name="Banfield J.F."/>
        </authorList>
    </citation>
    <scope>NUCLEOTIDE SEQUENCE [LARGE SCALE GENOMIC DNA]</scope>
</reference>
<dbReference type="STRING" id="1817863.A2Y62_17360"/>
<evidence type="ECO:0000256" key="10">
    <source>
        <dbReference type="NCBIfam" id="TIGR00551"/>
    </source>
</evidence>
<dbReference type="Gene3D" id="3.90.700.10">
    <property type="entry name" value="Succinate dehydrogenase/fumarate reductase flavoprotein, catalytic domain"/>
    <property type="match status" value="1"/>
</dbReference>
<evidence type="ECO:0000259" key="13">
    <source>
        <dbReference type="Pfam" id="PF00890"/>
    </source>
</evidence>
<dbReference type="AlphaFoldDB" id="A0A1F5VG43"/>